<dbReference type="InterPro" id="IPR038718">
    <property type="entry name" value="SNF2-like_sf"/>
</dbReference>
<dbReference type="PROSITE" id="PS51192">
    <property type="entry name" value="HELICASE_ATP_BIND_1"/>
    <property type="match status" value="1"/>
</dbReference>
<keyword evidence="1" id="KW-0378">Hydrolase</keyword>
<name>A0A938BSL9_UNCW3</name>
<comment type="caution">
    <text evidence="5">The sequence shown here is derived from an EMBL/GenBank/DDBJ whole genome shotgun (WGS) entry which is preliminary data.</text>
</comment>
<dbReference type="InterPro" id="IPR000330">
    <property type="entry name" value="SNF2_N"/>
</dbReference>
<dbReference type="EMBL" id="VGIR01000128">
    <property type="protein sequence ID" value="MBM3332745.1"/>
    <property type="molecule type" value="Genomic_DNA"/>
</dbReference>
<proteinExistence type="predicted"/>
<dbReference type="SMART" id="SM00490">
    <property type="entry name" value="HELICc"/>
    <property type="match status" value="1"/>
</dbReference>
<sequence length="1194" mass="134154">MAKDGKAKRAYKPGNLLRHKWQRFTRGPDRELLEKLYEPGLARAVRYDRCCSYFSSSVLAAAARGFCGLTKRLLWLDKDAPRPAVRLLVNEELAEADVQALVERGDAEALAKRLQSRFKTPQDAYERERLSMLTWLLQAGFLEVRVGVMRQGTGIAHAKFGIMTDDHGAAVVFAGSGNETAAGLLANYEQVEVSTSRSDPARHSHYREEFERLWRNDDPYVFTVPLPEALRERLIKLASTEPPVREPRADRKRLEAAMVWRFISEAAYLPNGAGACDATMMVDLWPHQRHVVEDTAAAWPAGRLLCDEVGMGKTIEAIAVIRRLRAGRGAERVLILAPAGLLGQWQDELREKGGLVVPRFENERLVWADGTSEPVPLQDALRQDVLLLSRETARLEAQLNRILAGPDWDLVLMDEAHAARRARGIEGEFNSGNLLLDLLRKLQLSGKAKSILLLSATPMQIHPWEPWDLMSVLGVGGLWLSEFAWVRSYYGCIAALSKTDAPVSEHLTRDADVLLRVEASSTEELSNRLSFAVGQERRELARFLRQQSPLTQRMHRNTRKTLDEYRALGLLESRHPKRLVDDRRFRYEDEVGGFEERAVYDAVTDYIERRFGLNAGGGGKGFVRTVYRRRASSSPRALGESLKNRKELLQRVVSKQAYDSYLPPDEDPDLRGFLNEDEELPSGRIPAGVPDNPRDAQSEIEEIERLQNMLTALGSRDRKRDFFWPILQELLDEGRRVLVFSCYTDTVHYVRDFIREFHPSEVGSFTGEGGARWDGSLWYDCSKEAITEALRKGEVQVLVCNDAASEGLNLQAASAVVNYDLPWNPSRVEQRIGRADRIGQARDSVKVVNLFLEDSVDDRVYGALQRRCGLFEHFVGPMQPVLAVARDVLLGKLGEDEVETAAREAERDDLAQETYISAEAVRVKADSPVAREDLLSALELLDPDMPVGATRKDASWSLKLGNRRRRLGFTPKEMEADPDAEALLPESDLVAEVARRLAHKGELLPLVIGTNADGPFRASVARWLTPTEIIDVQSCHQLKKLVAEWDGVRPEPARYQEALRAAEAEAAARIQQMKVQSDEVAIQAATDQQRAARLRLLAELARFLLCLSQQGDLNQTLHEHSSRKDARAEWLRQAFGLLGNAYPDWAEELHVDLQPYHEGLPENRRNARLLGSELHAAMSDPRWPSTSSGPAAEV</sequence>
<protein>
    <recommendedName>
        <fullName evidence="7">Helicase</fullName>
    </recommendedName>
</protein>
<dbReference type="Gene3D" id="3.40.50.300">
    <property type="entry name" value="P-loop containing nucleotide triphosphate hydrolases"/>
    <property type="match status" value="1"/>
</dbReference>
<dbReference type="GO" id="GO:0005524">
    <property type="term" value="F:ATP binding"/>
    <property type="evidence" value="ECO:0007669"/>
    <property type="project" value="InterPro"/>
</dbReference>
<dbReference type="Pfam" id="PF00176">
    <property type="entry name" value="SNF2-rel_dom"/>
    <property type="match status" value="1"/>
</dbReference>
<dbReference type="PROSITE" id="PS51194">
    <property type="entry name" value="HELICASE_CTER"/>
    <property type="match status" value="1"/>
</dbReference>
<dbReference type="PANTHER" id="PTHR45766:SF6">
    <property type="entry name" value="SWI_SNF-RELATED MATRIX-ASSOCIATED ACTIN-DEPENDENT REGULATOR OF CHROMATIN SUBFAMILY A-LIKE PROTEIN 1"/>
    <property type="match status" value="1"/>
</dbReference>
<dbReference type="InterPro" id="IPR049730">
    <property type="entry name" value="SNF2/RAD54-like_C"/>
</dbReference>
<feature type="domain" description="Helicase C-terminal" evidence="4">
    <location>
        <begin position="725"/>
        <end position="889"/>
    </location>
</feature>
<dbReference type="GO" id="GO:0016787">
    <property type="term" value="F:hydrolase activity"/>
    <property type="evidence" value="ECO:0007669"/>
    <property type="project" value="UniProtKB-KW"/>
</dbReference>
<evidence type="ECO:0000259" key="3">
    <source>
        <dbReference type="PROSITE" id="PS51192"/>
    </source>
</evidence>
<dbReference type="Pfam" id="PF00271">
    <property type="entry name" value="Helicase_C"/>
    <property type="match status" value="1"/>
</dbReference>
<feature type="domain" description="Helicase ATP-binding" evidence="3">
    <location>
        <begin position="294"/>
        <end position="476"/>
    </location>
</feature>
<feature type="region of interest" description="Disordered" evidence="2">
    <location>
        <begin position="659"/>
        <end position="694"/>
    </location>
</feature>
<dbReference type="SMART" id="SM00487">
    <property type="entry name" value="DEXDc"/>
    <property type="match status" value="1"/>
</dbReference>
<dbReference type="InterPro" id="IPR014001">
    <property type="entry name" value="Helicase_ATP-bd"/>
</dbReference>
<organism evidence="5 6">
    <name type="scientific">candidate division WOR-3 bacterium</name>
    <dbReference type="NCBI Taxonomy" id="2052148"/>
    <lineage>
        <taxon>Bacteria</taxon>
        <taxon>Bacteria division WOR-3</taxon>
    </lineage>
</organism>
<dbReference type="Gene3D" id="3.40.50.10810">
    <property type="entry name" value="Tandem AAA-ATPase domain"/>
    <property type="match status" value="1"/>
</dbReference>
<evidence type="ECO:0008006" key="7">
    <source>
        <dbReference type="Google" id="ProtNLM"/>
    </source>
</evidence>
<dbReference type="Gene3D" id="3.30.870.10">
    <property type="entry name" value="Endonuclease Chain A"/>
    <property type="match status" value="1"/>
</dbReference>
<reference evidence="5" key="1">
    <citation type="submission" date="2019-03" db="EMBL/GenBank/DDBJ databases">
        <title>Lake Tanganyika Metagenome-Assembled Genomes (MAGs).</title>
        <authorList>
            <person name="Tran P."/>
        </authorList>
    </citation>
    <scope>NUCLEOTIDE SEQUENCE</scope>
    <source>
        <strain evidence="5">K_DeepCast_150m_m2_040</strain>
    </source>
</reference>
<dbReference type="SUPFAM" id="SSF52540">
    <property type="entry name" value="P-loop containing nucleoside triphosphate hydrolases"/>
    <property type="match status" value="2"/>
</dbReference>
<dbReference type="Proteomes" id="UP000779900">
    <property type="component" value="Unassembled WGS sequence"/>
</dbReference>
<gene>
    <name evidence="5" type="ORF">FJY68_13015</name>
</gene>
<evidence type="ECO:0000256" key="2">
    <source>
        <dbReference type="SAM" id="MobiDB-lite"/>
    </source>
</evidence>
<dbReference type="InterPro" id="IPR027417">
    <property type="entry name" value="P-loop_NTPase"/>
</dbReference>
<evidence type="ECO:0000313" key="6">
    <source>
        <dbReference type="Proteomes" id="UP000779900"/>
    </source>
</evidence>
<accession>A0A938BSL9</accession>
<dbReference type="CDD" id="cd18793">
    <property type="entry name" value="SF2_C_SNF"/>
    <property type="match status" value="1"/>
</dbReference>
<evidence type="ECO:0000256" key="1">
    <source>
        <dbReference type="ARBA" id="ARBA00022801"/>
    </source>
</evidence>
<evidence type="ECO:0000259" key="4">
    <source>
        <dbReference type="PROSITE" id="PS51194"/>
    </source>
</evidence>
<dbReference type="InterPro" id="IPR001650">
    <property type="entry name" value="Helicase_C-like"/>
</dbReference>
<evidence type="ECO:0000313" key="5">
    <source>
        <dbReference type="EMBL" id="MBM3332745.1"/>
    </source>
</evidence>
<dbReference type="PANTHER" id="PTHR45766">
    <property type="entry name" value="DNA ANNEALING HELICASE AND ENDONUCLEASE ZRANB3 FAMILY MEMBER"/>
    <property type="match status" value="1"/>
</dbReference>
<dbReference type="AlphaFoldDB" id="A0A938BSL9"/>